<dbReference type="RefSeq" id="WP_109920630.1">
    <property type="nucleotide sequence ID" value="NZ_QGLF01000002.1"/>
</dbReference>
<evidence type="ECO:0000256" key="1">
    <source>
        <dbReference type="ARBA" id="ARBA00001911"/>
    </source>
</evidence>
<feature type="domain" description="Glycosyltransferase 2-like" evidence="5">
    <location>
        <begin position="403"/>
        <end position="524"/>
    </location>
</feature>
<dbReference type="PANTHER" id="PTHR43622:SF1">
    <property type="entry name" value="3-DEHYDROQUINATE SYNTHASE"/>
    <property type="match status" value="1"/>
</dbReference>
<name>A0A317EA19_9PROT</name>
<dbReference type="InterPro" id="IPR029044">
    <property type="entry name" value="Nucleotide-diphossugar_trans"/>
</dbReference>
<dbReference type="Pfam" id="PF24621">
    <property type="entry name" value="DHQS_C"/>
    <property type="match status" value="1"/>
</dbReference>
<comment type="cofactor">
    <cofactor evidence="2">
        <name>Co(2+)</name>
        <dbReference type="ChEBI" id="CHEBI:48828"/>
    </cofactor>
</comment>
<keyword evidence="9" id="KW-1185">Reference proteome</keyword>
<comment type="cofactor">
    <cofactor evidence="1">
        <name>NAD(+)</name>
        <dbReference type="ChEBI" id="CHEBI:57540"/>
    </cofactor>
</comment>
<dbReference type="Gene3D" id="3.40.50.1970">
    <property type="match status" value="1"/>
</dbReference>
<dbReference type="InterPro" id="IPR030960">
    <property type="entry name" value="DHQS/DOIS_N"/>
</dbReference>
<proteinExistence type="predicted"/>
<feature type="domain" description="3-dehydroquinate synthase N-terminal" evidence="6">
    <location>
        <begin position="71"/>
        <end position="180"/>
    </location>
</feature>
<dbReference type="EMBL" id="QGLF01000002">
    <property type="protein sequence ID" value="PWR21985.1"/>
    <property type="molecule type" value="Genomic_DNA"/>
</dbReference>
<dbReference type="OrthoDB" id="9806583at2"/>
<evidence type="ECO:0000313" key="8">
    <source>
        <dbReference type="EMBL" id="PWR21985.1"/>
    </source>
</evidence>
<evidence type="ECO:0000259" key="7">
    <source>
        <dbReference type="Pfam" id="PF24621"/>
    </source>
</evidence>
<keyword evidence="3" id="KW-0479">Metal-binding</keyword>
<evidence type="ECO:0000256" key="2">
    <source>
        <dbReference type="ARBA" id="ARBA00001941"/>
    </source>
</evidence>
<evidence type="ECO:0000259" key="6">
    <source>
        <dbReference type="Pfam" id="PF01761"/>
    </source>
</evidence>
<dbReference type="InterPro" id="IPR001173">
    <property type="entry name" value="Glyco_trans_2-like"/>
</dbReference>
<dbReference type="InterPro" id="IPR050071">
    <property type="entry name" value="Dehydroquinate_synthase"/>
</dbReference>
<dbReference type="CDD" id="cd00761">
    <property type="entry name" value="Glyco_tranf_GTA_type"/>
    <property type="match status" value="1"/>
</dbReference>
<sequence length="637" mass="68241">MSTRSFDLAFDGIAIATEILHRRPARIAAAVAALDPDRLLVLTDDRVLDACGGALLPLLRELCPVLVLSGPDGEGLKSLGHLSACLEQALAWGATRRSVVVGFGGGVVGNLAGLAAALLFRGLRLVQVPTSLLAMHDSVLSLKQAVNSAAGKNLIGTYYVPERILIDTGFLDSLPLREWRSGMAEAVKNALAVRPAMLPRLKEMLTPALDLSPADRHWLLETCLDAKCEVMAADRCEKKAAIVLEYGHTVGHAVELAAARHAAVGAISHGEAVGLGMLAAARVAASRCGLPAADADLHRDLLARMGAPLELPPALASADVMALVARDNKRGYIRPGDGAAAMVLLEGIGKVAGDPALPLLPVDLSLIERCLRPPPAAAGIRARADEAVDVFMITDGRRGFGPAAIASVLGQSYRGPIDLWLIEDGGDNARPWCEALTLPAHVRLRHRRLDAAGTHPLVRVSRLRNRATGLGTAPLIAFIDDDNLWEPGHLASLARSLRRSGAAAAHSWRRLIDGRGRPVVPRRFPWRHPDDPMAAGLLDACRRTGIFSERDAVVRDRVSAPCDGEDFGMVDMGEWLLRRSLFECFRFAEDYTADERAAMVGEDDKLLRHLRANGIATVCTGRATLRYRLGGFSNAWT</sequence>
<dbReference type="SUPFAM" id="SSF53448">
    <property type="entry name" value="Nucleotide-diphospho-sugar transferases"/>
    <property type="match status" value="1"/>
</dbReference>
<gene>
    <name evidence="8" type="ORF">DKG75_08375</name>
</gene>
<evidence type="ECO:0000259" key="5">
    <source>
        <dbReference type="Pfam" id="PF00535"/>
    </source>
</evidence>
<dbReference type="InterPro" id="IPR056179">
    <property type="entry name" value="DHQS_C"/>
</dbReference>
<evidence type="ECO:0000256" key="4">
    <source>
        <dbReference type="ARBA" id="ARBA00023027"/>
    </source>
</evidence>
<evidence type="ECO:0000313" key="9">
    <source>
        <dbReference type="Proteomes" id="UP000246077"/>
    </source>
</evidence>
<accession>A0A317EA19</accession>
<dbReference type="SUPFAM" id="SSF56796">
    <property type="entry name" value="Dehydroquinate synthase-like"/>
    <property type="match status" value="1"/>
</dbReference>
<dbReference type="PANTHER" id="PTHR43622">
    <property type="entry name" value="3-DEHYDROQUINATE SYNTHASE"/>
    <property type="match status" value="1"/>
</dbReference>
<keyword evidence="4" id="KW-0520">NAD</keyword>
<feature type="domain" description="3-dehydroquinate synthase C-terminal" evidence="7">
    <location>
        <begin position="182"/>
        <end position="329"/>
    </location>
</feature>
<dbReference type="GO" id="GO:0003856">
    <property type="term" value="F:3-dehydroquinate synthase activity"/>
    <property type="evidence" value="ECO:0007669"/>
    <property type="project" value="TreeGrafter"/>
</dbReference>
<dbReference type="AlphaFoldDB" id="A0A317EA19"/>
<dbReference type="Gene3D" id="3.90.550.10">
    <property type="entry name" value="Spore Coat Polysaccharide Biosynthesis Protein SpsA, Chain A"/>
    <property type="match status" value="1"/>
</dbReference>
<dbReference type="Proteomes" id="UP000246077">
    <property type="component" value="Unassembled WGS sequence"/>
</dbReference>
<dbReference type="Pfam" id="PF01761">
    <property type="entry name" value="DHQ_synthase"/>
    <property type="match status" value="1"/>
</dbReference>
<comment type="caution">
    <text evidence="8">The sequence shown here is derived from an EMBL/GenBank/DDBJ whole genome shotgun (WGS) entry which is preliminary data.</text>
</comment>
<dbReference type="Pfam" id="PF00535">
    <property type="entry name" value="Glycos_transf_2"/>
    <property type="match status" value="1"/>
</dbReference>
<dbReference type="GO" id="GO:0046872">
    <property type="term" value="F:metal ion binding"/>
    <property type="evidence" value="ECO:0007669"/>
    <property type="project" value="UniProtKB-KW"/>
</dbReference>
<reference evidence="9" key="1">
    <citation type="submission" date="2018-05" db="EMBL/GenBank/DDBJ databases">
        <title>Zavarzinia sp. HR-AS.</title>
        <authorList>
            <person name="Lee Y."/>
            <person name="Jeon C.O."/>
        </authorList>
    </citation>
    <scope>NUCLEOTIDE SEQUENCE [LARGE SCALE GENOMIC DNA]</scope>
    <source>
        <strain evidence="9">DSM 1231</strain>
    </source>
</reference>
<organism evidence="8 9">
    <name type="scientific">Zavarzinia compransoris</name>
    <dbReference type="NCBI Taxonomy" id="1264899"/>
    <lineage>
        <taxon>Bacteria</taxon>
        <taxon>Pseudomonadati</taxon>
        <taxon>Pseudomonadota</taxon>
        <taxon>Alphaproteobacteria</taxon>
        <taxon>Rhodospirillales</taxon>
        <taxon>Zavarziniaceae</taxon>
        <taxon>Zavarzinia</taxon>
    </lineage>
</organism>
<evidence type="ECO:0000256" key="3">
    <source>
        <dbReference type="ARBA" id="ARBA00022723"/>
    </source>
</evidence>
<dbReference type="Gene3D" id="1.20.1090.10">
    <property type="entry name" value="Dehydroquinate synthase-like - alpha domain"/>
    <property type="match status" value="1"/>
</dbReference>
<protein>
    <submittedName>
        <fullName evidence="8">Uncharacterized protein</fullName>
    </submittedName>
</protein>